<protein>
    <submittedName>
        <fullName evidence="1">Uncharacterized protein</fullName>
    </submittedName>
</protein>
<gene>
    <name evidence="2" type="ORF">JFGFLKDL_00001</name>
    <name evidence="1" type="ORF">PGOIKPFJ_00001</name>
</gene>
<name>A0A7G9Y615_9EURY</name>
<sequence>MLFVVVNDPNILYRWNIRFLDRFRERIINRGLPTWEHEFHYRRYALIWHIIKPQLLIKYVKNIKQTLFQFLPETTVLFERFVTTRADIPPHLDATDVLFAVCVIAIAAHQHTTFRTRRWNSSAKYPVCSALKIIRELLKTITG</sequence>
<reference evidence="1" key="1">
    <citation type="submission" date="2020-06" db="EMBL/GenBank/DDBJ databases">
        <title>Unique genomic features of the anaerobic methanotrophic archaea.</title>
        <authorList>
            <person name="Chadwick G.L."/>
            <person name="Skennerton C.T."/>
            <person name="Laso-Perez R."/>
            <person name="Leu A.O."/>
            <person name="Speth D.R."/>
            <person name="Yu H."/>
            <person name="Morgan-Lang C."/>
            <person name="Hatzenpichler R."/>
            <person name="Goudeau D."/>
            <person name="Malmstrom R."/>
            <person name="Brazelton W.J."/>
            <person name="Woyke T."/>
            <person name="Hallam S.J."/>
            <person name="Tyson G.W."/>
            <person name="Wegener G."/>
            <person name="Boetius A."/>
            <person name="Orphan V."/>
        </authorList>
    </citation>
    <scope>NUCLEOTIDE SEQUENCE</scope>
</reference>
<dbReference type="EMBL" id="MT630825">
    <property type="protein sequence ID" value="QNO43449.1"/>
    <property type="molecule type" value="Genomic_DNA"/>
</dbReference>
<evidence type="ECO:0000313" key="2">
    <source>
        <dbReference type="EMBL" id="QNO44140.1"/>
    </source>
</evidence>
<organism evidence="1">
    <name type="scientific">Candidatus Methanogaster sp. ANME-2c ERB4</name>
    <dbReference type="NCBI Taxonomy" id="2759911"/>
    <lineage>
        <taxon>Archaea</taxon>
        <taxon>Methanobacteriati</taxon>
        <taxon>Methanobacteriota</taxon>
        <taxon>Stenosarchaea group</taxon>
        <taxon>Methanomicrobia</taxon>
        <taxon>Methanosarcinales</taxon>
        <taxon>ANME-2 cluster</taxon>
        <taxon>Candidatus Methanogasteraceae</taxon>
        <taxon>Candidatus Methanogaster</taxon>
    </lineage>
</organism>
<dbReference type="EMBL" id="MT630917">
    <property type="protein sequence ID" value="QNO44140.1"/>
    <property type="molecule type" value="Genomic_DNA"/>
</dbReference>
<proteinExistence type="predicted"/>
<dbReference type="AlphaFoldDB" id="A0A7G9Y615"/>
<accession>A0A7G9Y615</accession>
<evidence type="ECO:0000313" key="1">
    <source>
        <dbReference type="EMBL" id="QNO43449.1"/>
    </source>
</evidence>